<organism evidence="4 5">
    <name type="scientific">Microbacterium esteraromaticum</name>
    <dbReference type="NCBI Taxonomy" id="57043"/>
    <lineage>
        <taxon>Bacteria</taxon>
        <taxon>Bacillati</taxon>
        <taxon>Actinomycetota</taxon>
        <taxon>Actinomycetes</taxon>
        <taxon>Micrococcales</taxon>
        <taxon>Microbacteriaceae</taxon>
        <taxon>Microbacterium</taxon>
    </lineage>
</organism>
<dbReference type="RefSeq" id="WP_206822673.1">
    <property type="nucleotide sequence ID" value="NZ_JAEMWU010000001.1"/>
</dbReference>
<gene>
    <name evidence="4" type="ORF">JF543_02775</name>
</gene>
<dbReference type="Gene3D" id="3.20.20.140">
    <property type="entry name" value="Metal-dependent hydrolases"/>
    <property type="match status" value="1"/>
</dbReference>
<dbReference type="SUPFAM" id="SSF89550">
    <property type="entry name" value="PHP domain-like"/>
    <property type="match status" value="1"/>
</dbReference>
<evidence type="ECO:0000256" key="1">
    <source>
        <dbReference type="SAM" id="MobiDB-lite"/>
    </source>
</evidence>
<dbReference type="InterPro" id="IPR029052">
    <property type="entry name" value="Metallo-depent_PP-like"/>
</dbReference>
<evidence type="ECO:0000313" key="5">
    <source>
        <dbReference type="Proteomes" id="UP000664385"/>
    </source>
</evidence>
<feature type="chain" id="PRO_5036682779" evidence="2">
    <location>
        <begin position="23"/>
        <end position="1891"/>
    </location>
</feature>
<accession>A0A939DTH9</accession>
<dbReference type="Proteomes" id="UP000664385">
    <property type="component" value="Unassembled WGS sequence"/>
</dbReference>
<dbReference type="InterPro" id="IPR004843">
    <property type="entry name" value="Calcineurin-like_PHP"/>
</dbReference>
<dbReference type="Gene3D" id="3.60.21.10">
    <property type="match status" value="1"/>
</dbReference>
<evidence type="ECO:0000313" key="4">
    <source>
        <dbReference type="EMBL" id="MBN8204880.1"/>
    </source>
</evidence>
<dbReference type="SUPFAM" id="SSF56300">
    <property type="entry name" value="Metallo-dependent phosphatases"/>
    <property type="match status" value="1"/>
</dbReference>
<dbReference type="PANTHER" id="PTHR45867">
    <property type="entry name" value="PURPLE ACID PHOSPHATASE"/>
    <property type="match status" value="1"/>
</dbReference>
<feature type="domain" description="Calcineurin-like phosphoesterase" evidence="3">
    <location>
        <begin position="609"/>
        <end position="805"/>
    </location>
</feature>
<reference evidence="4" key="1">
    <citation type="submission" date="2020-12" db="EMBL/GenBank/DDBJ databases">
        <title>PHA producing bacteria isolated from mangrove.</title>
        <authorList>
            <person name="Zheng W."/>
            <person name="Yu S."/>
            <person name="Huang Y."/>
        </authorList>
    </citation>
    <scope>NUCLEOTIDE SEQUENCE</scope>
    <source>
        <strain evidence="4">GN8-5</strain>
    </source>
</reference>
<keyword evidence="2" id="KW-0732">Signal</keyword>
<dbReference type="Gene3D" id="2.160.20.110">
    <property type="match status" value="3"/>
</dbReference>
<dbReference type="Pfam" id="PF00149">
    <property type="entry name" value="Metallophos"/>
    <property type="match status" value="1"/>
</dbReference>
<dbReference type="PANTHER" id="PTHR45867:SF3">
    <property type="entry name" value="ACID PHOSPHATASE TYPE 7"/>
    <property type="match status" value="1"/>
</dbReference>
<proteinExistence type="predicted"/>
<evidence type="ECO:0000256" key="2">
    <source>
        <dbReference type="SAM" id="SignalP"/>
    </source>
</evidence>
<sequence>MIAGSVALGLVATLLTAPAAHAADPAIDGTSAHPTFLGKTHYTGEFHSHTSISDGVKLPEDAYTYVAENTDVDFFSASEHDVTMDVRSADDWTEDHEHAHSNEWKYLKSGAERHNASGDSELVAVPGEEVTWYDATGHINLFNAEWFVTAPGYVRGSGDNLGGVFPVGDFMYDLPTFYARLAADGDVIGQFNHPSPTGKGNFGGFAHLTPEADARMSLFEHKGPAYDAQWQLALDSGWHVAPVFNGDEHSANWVTSNPALTGVWADEKSLDGVHGAMRERSMYSTLDENAILAFSANDQMMGSILPGDTAKIDAVVQLADPDVDDSFSRVQIVSNAGRVAHDFGALSGAVQNLEVSLDVADGDYYFVKATQADGAQLVSAPIWVGEMVRGADYAPRITVDAAAPEHAEPGERIALPSFTATDDSGKDPATTVEVYNSEHRLAVTDGAFVVEGYDDHFVVIKATDNKGNTAATVHRIQIAADDFDPEAVFRHLGTVATVGAEAGEAGLSVATDIAVEKVWAKVAPAGALFGLGATTVASTNDRVFEVDSIATEADTYLDSITAHALRSHEFDLTDLDPGTRYEYSFGVTENGPWTDVRGEFVAGGADDAPVYVLGDVQVNSGKQSDYELPAQMLDQLRAQRTGGDTVIQVGDLVDNGGNAAQWQGTFDHSLKDLDLQFAPMVGNHETYGDREVSTALSVERSRIFSSMFDLPKNGSEIGESNYSFDRGSIHFSVLNSNYDLDTQLAWLESDVRASDAEWNVVMGHFPYYGGRHSGDAGMSVARAKITQTLHQLGVGLHIGGHDHVYKRSTMLDGELVTDDALKDRGTTFVTMGSSGPKFYDNQAQWWDDTVYDVDTQTGLVLEAVEGELQARVYTIDGELVDEFAVSKPEAEFRVTSHDVVDGALAEIGVLSTEGARDNATLIAAAYDLTGETLLDVRTATVELDHRGTEQLVAFESPLPVRSDSTVRLFAWDGLDTGRQLAEGILVREGMPGEGTAESPYELRTWADVEKIVHAPDAHYALMNDLKLDGEERAQIGSGATPFAGVFDGRGHTVSGYVSAGLNGAGLFQTNDGTIHDLAVVGADASSAIGPVGILADVNNGTIERSWTSGSITAPSRAGGLVGDSSGQIRDSYSTADVHVTHTESGGLIGVALAGSTTENVYSSGAVSAATRNTGGVVGYGYNETSIRNAMSLNVAVTAPSYAHAVLGRVLSGHQANLENNHASDETFVSAESLSDAPAADNLKGARVTAAVAGTPEHFGTTLGWNLDDVWVWNPDAERPVLRSNPEEYVKPTPDLPTNEDGFFEIGDGEQLRMMEKFPEERFVLTRDIALADQPFAPLAARVPFTGELDGAGHIITGLRSQAGGLFDKNGGYIHDLGIEDAQVSASVARAGILANVSIGVVERVYTTGEITAPSRVGGILGDSSGELRDAYTTATVHGAATEVGGAIGVALAGSLSERVYATGSVAADTRNTGGVFGYAYTGTVIRDSLSLGQTVTAPSWAHRMLGRVLSGNTATLENNWASDATTAATQTDTAAPATTNLHGGTATTAQVQGPAFYRDTLGFSADVWQWSNERERPLLIGVGDARGRDDSDQQEPGSAGPNLPTGEQGEYLIDAAADFAEMAAYPGQHYRLVADIDLSGSGVRVTATFSGTFDGGGHTLSGYTSSAGGLFAEVTGTVQKVALADAAVSASSAEVGLLVDRLAESGVVSEARTSGSITGASTVGGVVGYLFGTVRDTYSQADVTANAGRQAGGIAGIAGRGSLTQRVYATGAVEVVANQNAGGLVGYSYATTTVAQSVALNASITASSHAGRIAARELGTEKATFIDNLAVDTITLTGQTVTDEGHDTRNGETVTAAAAQKQSTYEGIGWDFESTWRWDADTQRPVLVNVR</sequence>
<dbReference type="GO" id="GO:0016787">
    <property type="term" value="F:hydrolase activity"/>
    <property type="evidence" value="ECO:0007669"/>
    <property type="project" value="InterPro"/>
</dbReference>
<name>A0A939DTH9_9MICO</name>
<dbReference type="InterPro" id="IPR016195">
    <property type="entry name" value="Pol/histidinol_Pase-like"/>
</dbReference>
<dbReference type="EMBL" id="JAEMWU010000001">
    <property type="protein sequence ID" value="MBN8204880.1"/>
    <property type="molecule type" value="Genomic_DNA"/>
</dbReference>
<evidence type="ECO:0000259" key="3">
    <source>
        <dbReference type="Pfam" id="PF00149"/>
    </source>
</evidence>
<feature type="region of interest" description="Disordered" evidence="1">
    <location>
        <begin position="1583"/>
        <end position="1607"/>
    </location>
</feature>
<feature type="signal peptide" evidence="2">
    <location>
        <begin position="1"/>
        <end position="22"/>
    </location>
</feature>
<protein>
    <submittedName>
        <fullName evidence="4">Metallophosphoesterase</fullName>
    </submittedName>
</protein>
<comment type="caution">
    <text evidence="4">The sequence shown here is derived from an EMBL/GenBank/DDBJ whole genome shotgun (WGS) entry which is preliminary data.</text>
</comment>